<comment type="caution">
    <text evidence="2">The sequence shown here is derived from an EMBL/GenBank/DDBJ whole genome shotgun (WGS) entry which is preliminary data.</text>
</comment>
<evidence type="ECO:0000313" key="3">
    <source>
        <dbReference type="Proteomes" id="UP000186583"/>
    </source>
</evidence>
<gene>
    <name evidence="2" type="ORF">CCHL11_10355</name>
</gene>
<organism evidence="2 3">
    <name type="scientific">Colletotrichum chlorophyti</name>
    <dbReference type="NCBI Taxonomy" id="708187"/>
    <lineage>
        <taxon>Eukaryota</taxon>
        <taxon>Fungi</taxon>
        <taxon>Dikarya</taxon>
        <taxon>Ascomycota</taxon>
        <taxon>Pezizomycotina</taxon>
        <taxon>Sordariomycetes</taxon>
        <taxon>Hypocreomycetidae</taxon>
        <taxon>Glomerellales</taxon>
        <taxon>Glomerellaceae</taxon>
        <taxon>Colletotrichum</taxon>
    </lineage>
</organism>
<dbReference type="AlphaFoldDB" id="A0A1Q8R9Z9"/>
<dbReference type="EMBL" id="MPGH01000260">
    <property type="protein sequence ID" value="OLN81177.1"/>
    <property type="molecule type" value="Genomic_DNA"/>
</dbReference>
<reference evidence="2 3" key="1">
    <citation type="submission" date="2016-11" db="EMBL/GenBank/DDBJ databases">
        <title>Draft Genome Assembly of Colletotrichum chlorophyti a pathogen of herbaceous plants.</title>
        <authorList>
            <person name="Gan P."/>
            <person name="Narusaka M."/>
            <person name="Tsushima A."/>
            <person name="Narusaka Y."/>
            <person name="Takano Y."/>
            <person name="Shirasu K."/>
        </authorList>
    </citation>
    <scope>NUCLEOTIDE SEQUENCE [LARGE SCALE GENOMIC DNA]</scope>
    <source>
        <strain evidence="2 3">NTL11</strain>
    </source>
</reference>
<evidence type="ECO:0000256" key="1">
    <source>
        <dbReference type="SAM" id="SignalP"/>
    </source>
</evidence>
<feature type="signal peptide" evidence="1">
    <location>
        <begin position="1"/>
        <end position="17"/>
    </location>
</feature>
<dbReference type="OrthoDB" id="3551791at2759"/>
<sequence>MLIRAVVALMLGVFTSAETTLQGFPNTITCKLGTGGTADISKAEIQKSIVGPKGTLVDNSAANVASGKCVTLSGVPLFSADVPQKGTISFAFDKAKDTYHFCSAQGAVDESGFPSACTEK</sequence>
<proteinExistence type="predicted"/>
<keyword evidence="1" id="KW-0732">Signal</keyword>
<name>A0A1Q8R9Z9_9PEZI</name>
<dbReference type="Proteomes" id="UP000186583">
    <property type="component" value="Unassembled WGS sequence"/>
</dbReference>
<keyword evidence="3" id="KW-1185">Reference proteome</keyword>
<protein>
    <submittedName>
        <fullName evidence="2">Uncharacterized protein</fullName>
    </submittedName>
</protein>
<evidence type="ECO:0000313" key="2">
    <source>
        <dbReference type="EMBL" id="OLN81177.1"/>
    </source>
</evidence>
<feature type="chain" id="PRO_5013158456" evidence="1">
    <location>
        <begin position="18"/>
        <end position="120"/>
    </location>
</feature>
<accession>A0A1Q8R9Z9</accession>